<evidence type="ECO:0000256" key="5">
    <source>
        <dbReference type="ARBA" id="ARBA00023136"/>
    </source>
</evidence>
<dbReference type="AlphaFoldDB" id="A0A2J7ZVX9"/>
<sequence length="352" mass="35175">MTTTTGPAIATRPALTGRPPFASPASALRSRFPRAPLLLRPASHPPAPRRPPPPSPPPRAGRVGAASGHGHAEHPPGRGDNEQCRDQDAASAGAATASSAAEALPAAAAAAAAAPPPGGDVSPYSDVRSLDREIFSIALPLSRSAPERTSRSPSCSPQSAGCRGFLVLRSASVSATYAVATTMVARSGAAVTASHQIAFQLWLACALLADALAVTAQSLMARDLGAGSAVGARQVAARVNGLGLGLGLLLAAGLAAAGLLAGLPRLFTTDPQVLQLVTGLFPLIALTQPVTILAMAWDGILYGVGGFRYAAFSMAFAALPAILVMQQGGGVYRAAMRAVGVAGGGAVEADPG</sequence>
<dbReference type="EMBL" id="PGGS01000390">
    <property type="protein sequence ID" value="PNH04415.1"/>
    <property type="molecule type" value="Genomic_DNA"/>
</dbReference>
<dbReference type="Pfam" id="PF01554">
    <property type="entry name" value="MatE"/>
    <property type="match status" value="1"/>
</dbReference>
<protein>
    <submittedName>
        <fullName evidence="8">MATE efflux family protein 3, chloroplastic</fullName>
    </submittedName>
</protein>
<dbReference type="Proteomes" id="UP000236333">
    <property type="component" value="Unassembled WGS sequence"/>
</dbReference>
<dbReference type="InterPro" id="IPR044644">
    <property type="entry name" value="DinF-like"/>
</dbReference>
<keyword evidence="5 7" id="KW-0472">Membrane</keyword>
<feature type="transmembrane region" description="Helical" evidence="7">
    <location>
        <begin position="241"/>
        <end position="261"/>
    </location>
</feature>
<keyword evidence="3 7" id="KW-0812">Transmembrane</keyword>
<feature type="compositionally biased region" description="Low complexity" evidence="6">
    <location>
        <begin position="27"/>
        <end position="42"/>
    </location>
</feature>
<feature type="transmembrane region" description="Helical" evidence="7">
    <location>
        <begin position="273"/>
        <end position="297"/>
    </location>
</feature>
<keyword evidence="4 7" id="KW-1133">Transmembrane helix</keyword>
<comment type="subcellular location">
    <subcellularLocation>
        <location evidence="1">Membrane</location>
        <topology evidence="1">Multi-pass membrane protein</topology>
    </subcellularLocation>
</comment>
<evidence type="ECO:0000256" key="2">
    <source>
        <dbReference type="ARBA" id="ARBA00010199"/>
    </source>
</evidence>
<feature type="transmembrane region" description="Helical" evidence="7">
    <location>
        <begin position="197"/>
        <end position="221"/>
    </location>
</feature>
<evidence type="ECO:0000256" key="6">
    <source>
        <dbReference type="SAM" id="MobiDB-lite"/>
    </source>
</evidence>
<comment type="caution">
    <text evidence="8">The sequence shown here is derived from an EMBL/GenBank/DDBJ whole genome shotgun (WGS) entry which is preliminary data.</text>
</comment>
<reference evidence="8 9" key="1">
    <citation type="journal article" date="2017" name="Mol. Biol. Evol.">
        <title>The 4-celled Tetrabaena socialis nuclear genome reveals the essential components for genetic control of cell number at the origin of multicellularity in the volvocine lineage.</title>
        <authorList>
            <person name="Featherston J."/>
            <person name="Arakaki Y."/>
            <person name="Hanschen E.R."/>
            <person name="Ferris P.J."/>
            <person name="Michod R.E."/>
            <person name="Olson B.J.S.C."/>
            <person name="Nozaki H."/>
            <person name="Durand P.M."/>
        </authorList>
    </citation>
    <scope>NUCLEOTIDE SEQUENCE [LARGE SCALE GENOMIC DNA]</scope>
    <source>
        <strain evidence="8 9">NIES-571</strain>
    </source>
</reference>
<dbReference type="InterPro" id="IPR002528">
    <property type="entry name" value="MATE_fam"/>
</dbReference>
<dbReference type="PANTHER" id="PTHR42893">
    <property type="entry name" value="PROTEIN DETOXIFICATION 44, CHLOROPLASTIC-RELATED"/>
    <property type="match status" value="1"/>
</dbReference>
<evidence type="ECO:0000256" key="1">
    <source>
        <dbReference type="ARBA" id="ARBA00004141"/>
    </source>
</evidence>
<feature type="compositionally biased region" description="Pro residues" evidence="6">
    <location>
        <begin position="43"/>
        <end position="59"/>
    </location>
</feature>
<gene>
    <name evidence="8" type="ORF">TSOC_009425</name>
</gene>
<evidence type="ECO:0000256" key="3">
    <source>
        <dbReference type="ARBA" id="ARBA00022692"/>
    </source>
</evidence>
<evidence type="ECO:0000313" key="9">
    <source>
        <dbReference type="Proteomes" id="UP000236333"/>
    </source>
</evidence>
<proteinExistence type="inferred from homology"/>
<organism evidence="8 9">
    <name type="scientific">Tetrabaena socialis</name>
    <dbReference type="NCBI Taxonomy" id="47790"/>
    <lineage>
        <taxon>Eukaryota</taxon>
        <taxon>Viridiplantae</taxon>
        <taxon>Chlorophyta</taxon>
        <taxon>core chlorophytes</taxon>
        <taxon>Chlorophyceae</taxon>
        <taxon>CS clade</taxon>
        <taxon>Chlamydomonadales</taxon>
        <taxon>Tetrabaenaceae</taxon>
        <taxon>Tetrabaena</taxon>
    </lineage>
</organism>
<feature type="compositionally biased region" description="Basic and acidic residues" evidence="6">
    <location>
        <begin position="70"/>
        <end position="88"/>
    </location>
</feature>
<feature type="transmembrane region" description="Helical" evidence="7">
    <location>
        <begin position="309"/>
        <end position="326"/>
    </location>
</feature>
<dbReference type="GO" id="GO:0015297">
    <property type="term" value="F:antiporter activity"/>
    <property type="evidence" value="ECO:0007669"/>
    <property type="project" value="InterPro"/>
</dbReference>
<dbReference type="OrthoDB" id="2126698at2759"/>
<comment type="similarity">
    <text evidence="2">Belongs to the multi antimicrobial extrusion (MATE) (TC 2.A.66.1) family.</text>
</comment>
<dbReference type="GO" id="GO:0016020">
    <property type="term" value="C:membrane"/>
    <property type="evidence" value="ECO:0007669"/>
    <property type="project" value="UniProtKB-SubCell"/>
</dbReference>
<dbReference type="GO" id="GO:0042910">
    <property type="term" value="F:xenobiotic transmembrane transporter activity"/>
    <property type="evidence" value="ECO:0007669"/>
    <property type="project" value="InterPro"/>
</dbReference>
<accession>A0A2J7ZVX9</accession>
<evidence type="ECO:0000256" key="7">
    <source>
        <dbReference type="SAM" id="Phobius"/>
    </source>
</evidence>
<evidence type="ECO:0000313" key="8">
    <source>
        <dbReference type="EMBL" id="PNH04415.1"/>
    </source>
</evidence>
<keyword evidence="9" id="KW-1185">Reference proteome</keyword>
<dbReference type="PANTHER" id="PTHR42893:SF46">
    <property type="entry name" value="PROTEIN DETOXIFICATION 44, CHLOROPLASTIC"/>
    <property type="match status" value="1"/>
</dbReference>
<feature type="region of interest" description="Disordered" evidence="6">
    <location>
        <begin position="1"/>
        <end position="97"/>
    </location>
</feature>
<name>A0A2J7ZVX9_9CHLO</name>
<evidence type="ECO:0000256" key="4">
    <source>
        <dbReference type="ARBA" id="ARBA00022989"/>
    </source>
</evidence>